<dbReference type="Proteomes" id="UP000540685">
    <property type="component" value="Unassembled WGS sequence"/>
</dbReference>
<feature type="domain" description="HNH" evidence="2">
    <location>
        <begin position="28"/>
        <end position="81"/>
    </location>
</feature>
<keyword evidence="3" id="KW-0255">Endonuclease</keyword>
<sequence length="95" mass="10749">MARSKGRAGRPWRRVWNRLRSSPGSDVCWLCGHPIDKSLPAKHPMSWTADHVDPISLGGAERDIRLLRPAHMRCNSRRGNRTGQAGRPVRTSEAW</sequence>
<keyword evidence="3" id="KW-0378">Hydrolase</keyword>
<dbReference type="GO" id="GO:0004519">
    <property type="term" value="F:endonuclease activity"/>
    <property type="evidence" value="ECO:0007669"/>
    <property type="project" value="UniProtKB-KW"/>
</dbReference>
<accession>A0A7W9IN39</accession>
<reference evidence="3 4" key="1">
    <citation type="submission" date="2020-08" db="EMBL/GenBank/DDBJ databases">
        <title>Sequencing the genomes of 1000 actinobacteria strains.</title>
        <authorList>
            <person name="Klenk H.-P."/>
        </authorList>
    </citation>
    <scope>NUCLEOTIDE SEQUENCE [LARGE SCALE GENOMIC DNA]</scope>
    <source>
        <strain evidence="3 4">DSM 46887</strain>
    </source>
</reference>
<feature type="region of interest" description="Disordered" evidence="1">
    <location>
        <begin position="74"/>
        <end position="95"/>
    </location>
</feature>
<evidence type="ECO:0000313" key="3">
    <source>
        <dbReference type="EMBL" id="MBB5823785.1"/>
    </source>
</evidence>
<dbReference type="Gene3D" id="1.10.30.50">
    <property type="match status" value="1"/>
</dbReference>
<gene>
    <name evidence="3" type="ORF">F4562_006934</name>
</gene>
<dbReference type="RefSeq" id="WP_221206112.1">
    <property type="nucleotide sequence ID" value="NZ_JACHMP010000002.1"/>
</dbReference>
<comment type="caution">
    <text evidence="3">The sequence shown here is derived from an EMBL/GenBank/DDBJ whole genome shotgun (WGS) entry which is preliminary data.</text>
</comment>
<proteinExistence type="predicted"/>
<keyword evidence="3" id="KW-0540">Nuclease</keyword>
<organism evidence="3 4">
    <name type="scientific">Streptosporangium becharense</name>
    <dbReference type="NCBI Taxonomy" id="1816182"/>
    <lineage>
        <taxon>Bacteria</taxon>
        <taxon>Bacillati</taxon>
        <taxon>Actinomycetota</taxon>
        <taxon>Actinomycetes</taxon>
        <taxon>Streptosporangiales</taxon>
        <taxon>Streptosporangiaceae</taxon>
        <taxon>Streptosporangium</taxon>
    </lineage>
</organism>
<dbReference type="GO" id="GO:0003676">
    <property type="term" value="F:nucleic acid binding"/>
    <property type="evidence" value="ECO:0007669"/>
    <property type="project" value="InterPro"/>
</dbReference>
<evidence type="ECO:0000313" key="4">
    <source>
        <dbReference type="Proteomes" id="UP000540685"/>
    </source>
</evidence>
<evidence type="ECO:0000259" key="2">
    <source>
        <dbReference type="Pfam" id="PF01844"/>
    </source>
</evidence>
<dbReference type="InterPro" id="IPR002711">
    <property type="entry name" value="HNH"/>
</dbReference>
<name>A0A7W9IN39_9ACTN</name>
<protein>
    <submittedName>
        <fullName evidence="3">5-methylcytosine-specific restriction endonuclease McrA</fullName>
    </submittedName>
</protein>
<evidence type="ECO:0000256" key="1">
    <source>
        <dbReference type="SAM" id="MobiDB-lite"/>
    </source>
</evidence>
<dbReference type="GO" id="GO:0008270">
    <property type="term" value="F:zinc ion binding"/>
    <property type="evidence" value="ECO:0007669"/>
    <property type="project" value="InterPro"/>
</dbReference>
<dbReference type="EMBL" id="JACHMP010000002">
    <property type="protein sequence ID" value="MBB5823785.1"/>
    <property type="molecule type" value="Genomic_DNA"/>
</dbReference>
<dbReference type="AlphaFoldDB" id="A0A7W9IN39"/>
<dbReference type="Pfam" id="PF01844">
    <property type="entry name" value="HNH"/>
    <property type="match status" value="1"/>
</dbReference>
<keyword evidence="4" id="KW-1185">Reference proteome</keyword>